<dbReference type="InterPro" id="IPR007074">
    <property type="entry name" value="LicD/FKTN/FKRP_NTP_transf"/>
</dbReference>
<dbReference type="GO" id="GO:0009100">
    <property type="term" value="P:glycoprotein metabolic process"/>
    <property type="evidence" value="ECO:0007669"/>
    <property type="project" value="UniProtKB-ARBA"/>
</dbReference>
<dbReference type="EMBL" id="QEPM01000003">
    <property type="protein sequence ID" value="RDE71095.1"/>
    <property type="molecule type" value="Genomic_DNA"/>
</dbReference>
<comment type="caution">
    <text evidence="2">The sequence shown here is derived from an EMBL/GenBank/DDBJ whole genome shotgun (WGS) entry which is preliminary data.</text>
</comment>
<evidence type="ECO:0000313" key="3">
    <source>
        <dbReference type="Proteomes" id="UP000253998"/>
    </source>
</evidence>
<organism evidence="2 3">
    <name type="scientific">Aggregatibacter segnis</name>
    <dbReference type="NCBI Taxonomy" id="739"/>
    <lineage>
        <taxon>Bacteria</taxon>
        <taxon>Pseudomonadati</taxon>
        <taxon>Pseudomonadota</taxon>
        <taxon>Gammaproteobacteria</taxon>
        <taxon>Pasteurellales</taxon>
        <taxon>Pasteurellaceae</taxon>
        <taxon>Aggregatibacter</taxon>
    </lineage>
</organism>
<dbReference type="GO" id="GO:0016740">
    <property type="term" value="F:transferase activity"/>
    <property type="evidence" value="ECO:0007669"/>
    <property type="project" value="UniProtKB-KW"/>
</dbReference>
<dbReference type="RefSeq" id="WP_111295631.1">
    <property type="nucleotide sequence ID" value="NZ_JBQMYP010000003.1"/>
</dbReference>
<dbReference type="PANTHER" id="PTHR43404">
    <property type="entry name" value="LIPOPOLYSACCHARIDE CHOLINEPHOSPHOTRANSFERASE LICD"/>
    <property type="match status" value="1"/>
</dbReference>
<name>A0A8B2U788_9PAST</name>
<dbReference type="InterPro" id="IPR052942">
    <property type="entry name" value="LPS_cholinephosphotransferase"/>
</dbReference>
<dbReference type="AlphaFoldDB" id="A0A8B2U788"/>
<keyword evidence="2" id="KW-0808">Transferase</keyword>
<protein>
    <submittedName>
        <fullName evidence="2">Phosphorylcholine transferase LicD</fullName>
    </submittedName>
</protein>
<proteinExistence type="predicted"/>
<dbReference type="Proteomes" id="UP000253998">
    <property type="component" value="Unassembled WGS sequence"/>
</dbReference>
<dbReference type="Pfam" id="PF04991">
    <property type="entry name" value="LicD"/>
    <property type="match status" value="1"/>
</dbReference>
<reference evidence="2 3" key="1">
    <citation type="submission" date="2018-05" db="EMBL/GenBank/DDBJ databases">
        <title>Draft Genome Sequences for a Diverse set of 7 Haemophilus Species.</title>
        <authorList>
            <person name="Nichols M."/>
            <person name="Topaz N."/>
            <person name="Wang X."/>
            <person name="Wang X."/>
            <person name="Boxrud D."/>
        </authorList>
    </citation>
    <scope>NUCLEOTIDE SEQUENCE [LARGE SCALE GENOMIC DNA]</scope>
    <source>
        <strain evidence="2 3">C2001002503</strain>
    </source>
</reference>
<accession>A0A8B2U788</accession>
<sequence>MKKLSLREQQLITLEILKYFDQFCHTHNIKYSLGGGTLIGAVRHKGFIPWDDDIDIYICRDEYQRFVTHWNEKNHDRYELSAAENIDSIMPGEITKICDKNTLLIDNKGRKSGIFMDIFIYDGVPNSPNIIYKMMKKHRRIKLRFSSCRKRWNRAQNGTLLYKILQKLSLFLFRKMENNLKEFQAKYPIDKSNYIGLVLSDYGGWQKSYMPKSYFGNVIYLPFEGYNFPVMEKYHLHLTMYYGDYMQLPPLEEQKPQHTTEAYIL</sequence>
<evidence type="ECO:0000259" key="1">
    <source>
        <dbReference type="Pfam" id="PF04991"/>
    </source>
</evidence>
<evidence type="ECO:0000313" key="2">
    <source>
        <dbReference type="EMBL" id="RDE71095.1"/>
    </source>
</evidence>
<gene>
    <name evidence="2" type="ORF">DPV83_05200</name>
</gene>
<dbReference type="PANTHER" id="PTHR43404:SF2">
    <property type="entry name" value="LIPOPOLYSACCHARIDE CHOLINEPHOSPHOTRANSFERASE LICD"/>
    <property type="match status" value="1"/>
</dbReference>
<feature type="domain" description="LicD/FKTN/FKRP nucleotidyltransferase" evidence="1">
    <location>
        <begin position="24"/>
        <end position="243"/>
    </location>
</feature>